<organism evidence="2 3">
    <name type="scientific">Acinetobacter johnsonii</name>
    <dbReference type="NCBI Taxonomy" id="40214"/>
    <lineage>
        <taxon>Bacteria</taxon>
        <taxon>Pseudomonadati</taxon>
        <taxon>Pseudomonadota</taxon>
        <taxon>Gammaproteobacteria</taxon>
        <taxon>Moraxellales</taxon>
        <taxon>Moraxellaceae</taxon>
        <taxon>Acinetobacter</taxon>
    </lineage>
</organism>
<protein>
    <recommendedName>
        <fullName evidence="1">MAE-28990/MAE-18760-like HEPN domain-containing protein</fullName>
    </recommendedName>
</protein>
<reference evidence="2 3" key="1">
    <citation type="submission" date="2017-11" db="EMBL/GenBank/DDBJ databases">
        <title>Infants hospitalized years apart are colonized by the same room-sourced microbial strains.</title>
        <authorList>
            <person name="Brooks B."/>
            <person name="Olm M.R."/>
            <person name="Firek B.A."/>
            <person name="Baker R."/>
            <person name="Thomas B.C."/>
            <person name="Morowitz M.J."/>
            <person name="Banfield J.F."/>
        </authorList>
    </citation>
    <scope>NUCLEOTIDE SEQUENCE [LARGE SCALE GENOMIC DNA]</scope>
    <source>
        <strain evidence="2">S2_003_000_R3_20</strain>
    </source>
</reference>
<comment type="caution">
    <text evidence="2">The sequence shown here is derived from an EMBL/GenBank/DDBJ whole genome shotgun (WGS) entry which is preliminary data.</text>
</comment>
<dbReference type="Proteomes" id="UP000249282">
    <property type="component" value="Unassembled WGS sequence"/>
</dbReference>
<gene>
    <name evidence="2" type="ORF">DI542_08745</name>
</gene>
<evidence type="ECO:0000313" key="3">
    <source>
        <dbReference type="Proteomes" id="UP000249282"/>
    </source>
</evidence>
<accession>A0A2W5RM13</accession>
<proteinExistence type="predicted"/>
<evidence type="ECO:0000259" key="1">
    <source>
        <dbReference type="Pfam" id="PF18737"/>
    </source>
</evidence>
<dbReference type="Pfam" id="PF18737">
    <property type="entry name" value="HEPN_MAE_28990"/>
    <property type="match status" value="1"/>
</dbReference>
<dbReference type="EMBL" id="QFQJ01000040">
    <property type="protein sequence ID" value="PZQ90059.1"/>
    <property type="molecule type" value="Genomic_DNA"/>
</dbReference>
<dbReference type="InterPro" id="IPR040788">
    <property type="entry name" value="HEPN_MAE_28990"/>
</dbReference>
<sequence length="241" mass="27459">MELVRSVFNERIYDIESYFELVNNIELAISFGGAILHFNTTSYVVKPEQQKIMYSSIYLHLYNLIESTISMLIDAVERHATTGINGQLGLLTEKMRKIYVTSVAAPYELLTNEKRLEKALVLFEQVLNLHPIDIKIPPGGGGNWDVTEIEKLSKSIGVNIALSAPLKQKVMRPFRDDKSPIRLIKDIRNKLAHGSISFTECGNNHVASDFRMLIDIVKDYLNHVIEKYEAYIDQHGYRTTA</sequence>
<dbReference type="AlphaFoldDB" id="A0A2W5RM13"/>
<name>A0A2W5RM13_ACIJO</name>
<feature type="domain" description="MAE-28990/MAE-18760-like HEPN" evidence="1">
    <location>
        <begin position="8"/>
        <end position="235"/>
    </location>
</feature>
<evidence type="ECO:0000313" key="2">
    <source>
        <dbReference type="EMBL" id="PZQ90059.1"/>
    </source>
</evidence>